<sequence length="177" mass="19998">MVAEGRRRKPVDIADAMTEANMKLLQRVGICSLTEHSDNILMWSHYASSHTGLCLGFEPSLEAIDFACAFEVIYRQDRPTINLIRKGQGEELLEKILLTKAADWSYEREWRMINQDIESRLRHFPPVALKEVILGSRITDHAKAEIIAATKASSSKPAIFQAIPSRSTFSLTIRKLS</sequence>
<dbReference type="STRING" id="1219043.SCH01S_26_00060"/>
<evidence type="ECO:0000313" key="1">
    <source>
        <dbReference type="EMBL" id="GAO39135.1"/>
    </source>
</evidence>
<dbReference type="AlphaFoldDB" id="A0A0E9MPS9"/>
<gene>
    <name evidence="1" type="ORF">SCH01S_26_00060</name>
</gene>
<accession>A0A0E9MPS9</accession>
<dbReference type="Proteomes" id="UP000033202">
    <property type="component" value="Unassembled WGS sequence"/>
</dbReference>
<dbReference type="OrthoDB" id="4119964at2"/>
<name>A0A0E9MPS9_9SPHN</name>
<dbReference type="InterPro" id="IPR021352">
    <property type="entry name" value="DUF2971"/>
</dbReference>
<proteinExistence type="predicted"/>
<evidence type="ECO:0000313" key="2">
    <source>
        <dbReference type="Proteomes" id="UP000033202"/>
    </source>
</evidence>
<reference evidence="1 2" key="1">
    <citation type="submission" date="2015-04" db="EMBL/GenBank/DDBJ databases">
        <title>Whole genome shotgun sequence of Sphingomonas changbaiensis NBRC 104936.</title>
        <authorList>
            <person name="Katano-Makiyama Y."/>
            <person name="Hosoyama A."/>
            <person name="Hashimoto M."/>
            <person name="Noguchi M."/>
            <person name="Tsuchikane K."/>
            <person name="Ohji S."/>
            <person name="Yamazoe A."/>
            <person name="Ichikawa N."/>
            <person name="Kimura A."/>
            <person name="Fujita N."/>
        </authorList>
    </citation>
    <scope>NUCLEOTIDE SEQUENCE [LARGE SCALE GENOMIC DNA]</scope>
    <source>
        <strain evidence="1 2">NBRC 104936</strain>
    </source>
</reference>
<keyword evidence="2" id="KW-1185">Reference proteome</keyword>
<organism evidence="1 2">
    <name type="scientific">Sphingomonas changbaiensis NBRC 104936</name>
    <dbReference type="NCBI Taxonomy" id="1219043"/>
    <lineage>
        <taxon>Bacteria</taxon>
        <taxon>Pseudomonadati</taxon>
        <taxon>Pseudomonadota</taxon>
        <taxon>Alphaproteobacteria</taxon>
        <taxon>Sphingomonadales</taxon>
        <taxon>Sphingomonadaceae</taxon>
        <taxon>Sphingomonas</taxon>
    </lineage>
</organism>
<comment type="caution">
    <text evidence="1">The sequence shown here is derived from an EMBL/GenBank/DDBJ whole genome shotgun (WGS) entry which is preliminary data.</text>
</comment>
<evidence type="ECO:0008006" key="3">
    <source>
        <dbReference type="Google" id="ProtNLM"/>
    </source>
</evidence>
<dbReference type="EMBL" id="BBWU01000026">
    <property type="protein sequence ID" value="GAO39135.1"/>
    <property type="molecule type" value="Genomic_DNA"/>
</dbReference>
<protein>
    <recommendedName>
        <fullName evidence="3">DUF2971 domain-containing protein</fullName>
    </recommendedName>
</protein>
<dbReference type="Pfam" id="PF11185">
    <property type="entry name" value="DUF2971"/>
    <property type="match status" value="1"/>
</dbReference>